<dbReference type="RefSeq" id="WP_344740471.1">
    <property type="nucleotide sequence ID" value="NZ_BAABAY010000001.1"/>
</dbReference>
<name>A0ABW7MXM2_9FLAO</name>
<accession>A0ABW7MXM2</accession>
<protein>
    <recommendedName>
        <fullName evidence="3">Cytochrome C</fullName>
    </recommendedName>
</protein>
<comment type="caution">
    <text evidence="1">The sequence shown here is derived from an EMBL/GenBank/DDBJ whole genome shotgun (WGS) entry which is preliminary data.</text>
</comment>
<sequence>MKTLPTKIRTGFLGCLLLLFFIPMNSYARRIPSYARQTGLACSACHTVFPQLTALGREFKLNGYTLTNTKTITDNIKLSKKGQEDVKQFLRVLGISPMSGMFQTGYTSINSKIPDTQNNNLEFPQQLSLFYAGQISPNLGTFIQITLDNESGTVGLDNTDIRYANQTNGNIPITYGLTLNNNPTVQDLWNTTPAWGFPYTSSGIAPTPSSGLAIEDLGGMVAGLGAYVMIDNLLYLELSGYRTAQLGAALPPDSSFEGAVNGTAPYWRAALQKQFGKNYVSVGTFGMATKLYPVGVTGNTDNFTDTGFDLQFERIIPVGQLTLHTDYINEKQTLNATYAAGDSENLGNKLKKFNIDGSLFLKQQGLNFTAGYFNINGSSDTGLYAPEEVFGSINGSPNSSGIRTQIDFLPWENTQLSLQYFAYNKFNGSSSNYDGFGRDASNNNMIYLQLWFAF</sequence>
<reference evidence="1 2" key="1">
    <citation type="submission" date="2024-02" db="EMBL/GenBank/DDBJ databases">
        <title>A Gaetbulibacter species isolated from tidal flats and genomic insights of their niches.</title>
        <authorList>
            <person name="Ye Y."/>
        </authorList>
    </citation>
    <scope>NUCLEOTIDE SEQUENCE [LARGE SCALE GENOMIC DNA]</scope>
    <source>
        <strain evidence="1 2">KYW382</strain>
    </source>
</reference>
<keyword evidence="2" id="KW-1185">Reference proteome</keyword>
<organism evidence="1 2">
    <name type="scientific">Gaetbulibacter aestuarii</name>
    <dbReference type="NCBI Taxonomy" id="1502358"/>
    <lineage>
        <taxon>Bacteria</taxon>
        <taxon>Pseudomonadati</taxon>
        <taxon>Bacteroidota</taxon>
        <taxon>Flavobacteriia</taxon>
        <taxon>Flavobacteriales</taxon>
        <taxon>Flavobacteriaceae</taxon>
        <taxon>Gaetbulibacter</taxon>
    </lineage>
</organism>
<evidence type="ECO:0000313" key="1">
    <source>
        <dbReference type="EMBL" id="MFH6771419.1"/>
    </source>
</evidence>
<dbReference type="EMBL" id="JBAWKB010000001">
    <property type="protein sequence ID" value="MFH6771419.1"/>
    <property type="molecule type" value="Genomic_DNA"/>
</dbReference>
<gene>
    <name evidence="1" type="ORF">V8G58_05680</name>
</gene>
<evidence type="ECO:0000313" key="2">
    <source>
        <dbReference type="Proteomes" id="UP001610100"/>
    </source>
</evidence>
<dbReference type="Proteomes" id="UP001610100">
    <property type="component" value="Unassembled WGS sequence"/>
</dbReference>
<evidence type="ECO:0008006" key="3">
    <source>
        <dbReference type="Google" id="ProtNLM"/>
    </source>
</evidence>
<proteinExistence type="predicted"/>